<dbReference type="InterPro" id="IPR036900">
    <property type="entry name" value="A-D-PHexomutase_C_sf"/>
</dbReference>
<reference evidence="12 13" key="1">
    <citation type="submission" date="2021-03" db="EMBL/GenBank/DDBJ databases">
        <title>Genomic Encyclopedia of Type Strains, Phase IV (KMG-IV): sequencing the most valuable type-strain genomes for metagenomic binning, comparative biology and taxonomic classification.</title>
        <authorList>
            <person name="Goeker M."/>
        </authorList>
    </citation>
    <scope>NUCLEOTIDE SEQUENCE [LARGE SCALE GENOMIC DNA]</scope>
    <source>
        <strain evidence="12 13">DSM 12287</strain>
    </source>
</reference>
<gene>
    <name evidence="12" type="ORF">J2744_000346</name>
</gene>
<organism evidence="12 13">
    <name type="scientific">Halorubrum trapanicum</name>
    <dbReference type="NCBI Taxonomy" id="29284"/>
    <lineage>
        <taxon>Archaea</taxon>
        <taxon>Methanobacteriati</taxon>
        <taxon>Methanobacteriota</taxon>
        <taxon>Stenosarchaea group</taxon>
        <taxon>Halobacteria</taxon>
        <taxon>Halobacteriales</taxon>
        <taxon>Haloferacaceae</taxon>
        <taxon>Halorubrum</taxon>
    </lineage>
</organism>
<evidence type="ECO:0000256" key="5">
    <source>
        <dbReference type="ARBA" id="ARBA00022842"/>
    </source>
</evidence>
<dbReference type="GO" id="GO:0016868">
    <property type="term" value="F:intramolecular phosphotransferase activity"/>
    <property type="evidence" value="ECO:0007669"/>
    <property type="project" value="InterPro"/>
</dbReference>
<dbReference type="GO" id="GO:0000287">
    <property type="term" value="F:magnesium ion binding"/>
    <property type="evidence" value="ECO:0007669"/>
    <property type="project" value="InterPro"/>
</dbReference>
<keyword evidence="5 7" id="KW-0460">Magnesium</keyword>
<evidence type="ECO:0000256" key="4">
    <source>
        <dbReference type="ARBA" id="ARBA00022723"/>
    </source>
</evidence>
<sequence>MDLFGTAGIRGGVGDRVTPALALAVGRAVGAEIRSRADESADEPTSGSTSESPPEPTVVLARDGRVTGPALAAAMEAGLAAGGVAVRRAGRLPTPALAHASQGRYGVMLTASHNPPTDNGIKLFRDGTEFDRDAERAVESRVADEESVARWDEWTEATRTDPLGDYLADVREYAAEFGADLDGLRVAVDCGNGMSAPATPTVLRELGADVVTLNGNVDGHFPGRGSKPTPETLADLRAFVADANEGVERPGRPTSDGSDGERGDGDDGGADEAEGFAFAIGHDGDADRIVIVDADGEVVHEDTVLAVLAERYTRESDAADPVVVTTPNASGRIDERVREAGGRVERVRLGALHEGIAAVREAAADPDGAGDDDTRVVFAAEPWKHVHVGFGGWIDGVASAAVLARLVADEGLDALREPVTERPYRKVSVSCPDDAKESAMDRLETALPGAFPDAAVDTDHGVRLEFDDASWTLVRPSGTEPYVRVYAESDDVDRLVAEVEDVVEDAVAAA</sequence>
<evidence type="ECO:0000259" key="9">
    <source>
        <dbReference type="Pfam" id="PF00408"/>
    </source>
</evidence>
<protein>
    <submittedName>
        <fullName evidence="12">Phosphomannomutase</fullName>
    </submittedName>
</protein>
<dbReference type="SUPFAM" id="SSF55957">
    <property type="entry name" value="Phosphoglucomutase, C-terminal domain"/>
    <property type="match status" value="1"/>
</dbReference>
<dbReference type="GO" id="GO:0005975">
    <property type="term" value="P:carbohydrate metabolic process"/>
    <property type="evidence" value="ECO:0007669"/>
    <property type="project" value="InterPro"/>
</dbReference>
<feature type="domain" description="Alpha-D-phosphohexomutase alpha/beta/alpha" evidence="10">
    <location>
        <begin position="2"/>
        <end position="147"/>
    </location>
</feature>
<evidence type="ECO:0000256" key="6">
    <source>
        <dbReference type="ARBA" id="ARBA00023235"/>
    </source>
</evidence>
<evidence type="ECO:0000259" key="10">
    <source>
        <dbReference type="Pfam" id="PF02878"/>
    </source>
</evidence>
<dbReference type="Gene3D" id="3.30.310.50">
    <property type="entry name" value="Alpha-D-phosphohexomutase, C-terminal domain"/>
    <property type="match status" value="1"/>
</dbReference>
<dbReference type="PRINTS" id="PR00509">
    <property type="entry name" value="PGMPMM"/>
</dbReference>
<evidence type="ECO:0000256" key="3">
    <source>
        <dbReference type="ARBA" id="ARBA00022553"/>
    </source>
</evidence>
<dbReference type="EMBL" id="JAGGKE010000001">
    <property type="protein sequence ID" value="MBP1900694.1"/>
    <property type="molecule type" value="Genomic_DNA"/>
</dbReference>
<keyword evidence="13" id="KW-1185">Reference proteome</keyword>
<feature type="compositionally biased region" description="Low complexity" evidence="8">
    <location>
        <begin position="43"/>
        <end position="52"/>
    </location>
</feature>
<evidence type="ECO:0000313" key="13">
    <source>
        <dbReference type="Proteomes" id="UP000770586"/>
    </source>
</evidence>
<dbReference type="SUPFAM" id="SSF53738">
    <property type="entry name" value="Phosphoglucomutase, first 3 domains"/>
    <property type="match status" value="3"/>
</dbReference>
<evidence type="ECO:0000256" key="7">
    <source>
        <dbReference type="RuleBase" id="RU004326"/>
    </source>
</evidence>
<dbReference type="InterPro" id="IPR005844">
    <property type="entry name" value="A-D-PHexomutase_a/b/a-I"/>
</dbReference>
<dbReference type="PANTHER" id="PTHR43771">
    <property type="entry name" value="PHOSPHOMANNOMUTASE"/>
    <property type="match status" value="1"/>
</dbReference>
<feature type="domain" description="Alpha-D-phosphohexomutase C-terminal" evidence="9">
    <location>
        <begin position="439"/>
        <end position="503"/>
    </location>
</feature>
<feature type="region of interest" description="Disordered" evidence="8">
    <location>
        <begin position="242"/>
        <end position="273"/>
    </location>
</feature>
<accession>A0A8J7UL51</accession>
<dbReference type="PROSITE" id="PS00710">
    <property type="entry name" value="PGM_PMM"/>
    <property type="match status" value="1"/>
</dbReference>
<dbReference type="InterPro" id="IPR016055">
    <property type="entry name" value="A-D-PHexomutase_a/b/a-I/II/III"/>
</dbReference>
<dbReference type="Pfam" id="PF02878">
    <property type="entry name" value="PGM_PMM_I"/>
    <property type="match status" value="1"/>
</dbReference>
<evidence type="ECO:0000256" key="8">
    <source>
        <dbReference type="SAM" id="MobiDB-lite"/>
    </source>
</evidence>
<dbReference type="OrthoDB" id="10363at2157"/>
<evidence type="ECO:0000313" key="12">
    <source>
        <dbReference type="EMBL" id="MBP1900694.1"/>
    </source>
</evidence>
<dbReference type="AlphaFoldDB" id="A0A8J7UL51"/>
<dbReference type="PANTHER" id="PTHR43771:SF1">
    <property type="entry name" value="PHOSPHOMANNOMUTASE"/>
    <property type="match status" value="1"/>
</dbReference>
<comment type="cofactor">
    <cofactor evidence="1">
        <name>Mg(2+)</name>
        <dbReference type="ChEBI" id="CHEBI:18420"/>
    </cofactor>
</comment>
<dbReference type="RefSeq" id="WP_209543632.1">
    <property type="nucleotide sequence ID" value="NZ_BAAADX010000003.1"/>
</dbReference>
<evidence type="ECO:0000256" key="1">
    <source>
        <dbReference type="ARBA" id="ARBA00001946"/>
    </source>
</evidence>
<dbReference type="Gene3D" id="3.40.120.10">
    <property type="entry name" value="Alpha-D-Glucose-1,6-Bisphosphate, subunit A, domain 3"/>
    <property type="match status" value="4"/>
</dbReference>
<comment type="caution">
    <text evidence="12">The sequence shown here is derived from an EMBL/GenBank/DDBJ whole genome shotgun (WGS) entry which is preliminary data.</text>
</comment>
<feature type="region of interest" description="Disordered" evidence="8">
    <location>
        <begin position="33"/>
        <end position="59"/>
    </location>
</feature>
<keyword evidence="4 7" id="KW-0479">Metal-binding</keyword>
<dbReference type="Proteomes" id="UP000770586">
    <property type="component" value="Unassembled WGS sequence"/>
</dbReference>
<evidence type="ECO:0000256" key="2">
    <source>
        <dbReference type="ARBA" id="ARBA00010231"/>
    </source>
</evidence>
<proteinExistence type="inferred from homology"/>
<dbReference type="InterPro" id="IPR005845">
    <property type="entry name" value="A-D-PHexomutase_a/b/a-II"/>
</dbReference>
<keyword evidence="3" id="KW-0597">Phosphoprotein</keyword>
<name>A0A8J7UL51_9EURY</name>
<dbReference type="InterPro" id="IPR005843">
    <property type="entry name" value="A-D-PHexomutase_C"/>
</dbReference>
<dbReference type="Pfam" id="PF02879">
    <property type="entry name" value="PGM_PMM_II"/>
    <property type="match status" value="1"/>
</dbReference>
<dbReference type="InterPro" id="IPR016066">
    <property type="entry name" value="A-D-PHexomutase_CS"/>
</dbReference>
<feature type="domain" description="Alpha-D-phosphohexomutase alpha/beta/alpha" evidence="11">
    <location>
        <begin position="167"/>
        <end position="242"/>
    </location>
</feature>
<dbReference type="InterPro" id="IPR005841">
    <property type="entry name" value="Alpha-D-phosphohexomutase_SF"/>
</dbReference>
<keyword evidence="6" id="KW-0413">Isomerase</keyword>
<comment type="similarity">
    <text evidence="2 7">Belongs to the phosphohexose mutase family.</text>
</comment>
<evidence type="ECO:0000259" key="11">
    <source>
        <dbReference type="Pfam" id="PF02879"/>
    </source>
</evidence>
<dbReference type="Pfam" id="PF00408">
    <property type="entry name" value="PGM_PMM_IV"/>
    <property type="match status" value="1"/>
</dbReference>